<evidence type="ECO:0000256" key="2">
    <source>
        <dbReference type="ARBA" id="ARBA00004760"/>
    </source>
</evidence>
<dbReference type="SUPFAM" id="SSF53448">
    <property type="entry name" value="Nucleotide-diphospho-sugar transferases"/>
    <property type="match status" value="1"/>
</dbReference>
<evidence type="ECO:0000256" key="9">
    <source>
        <dbReference type="SAM" id="Phobius"/>
    </source>
</evidence>
<dbReference type="GO" id="GO:0006679">
    <property type="term" value="P:glucosylceramide biosynthetic process"/>
    <property type="evidence" value="ECO:0007669"/>
    <property type="project" value="TreeGrafter"/>
</dbReference>
<keyword evidence="7 9" id="KW-1133">Transmembrane helix</keyword>
<comment type="caution">
    <text evidence="10">The sequence shown here is derived from an EMBL/GenBank/DDBJ whole genome shotgun (WGS) entry which is preliminary data.</text>
</comment>
<name>A0A7W6CM32_9SPHN</name>
<keyword evidence="11" id="KW-1185">Reference proteome</keyword>
<dbReference type="AlphaFoldDB" id="A0A7W6CM32"/>
<evidence type="ECO:0000256" key="8">
    <source>
        <dbReference type="ARBA" id="ARBA00023136"/>
    </source>
</evidence>
<comment type="subcellular location">
    <subcellularLocation>
        <location evidence="1">Membrane</location>
        <topology evidence="1">Multi-pass membrane protein</topology>
    </subcellularLocation>
</comment>
<keyword evidence="8 9" id="KW-0472">Membrane</keyword>
<dbReference type="PANTHER" id="PTHR12726:SF0">
    <property type="entry name" value="CERAMIDE GLUCOSYLTRANSFERASE"/>
    <property type="match status" value="1"/>
</dbReference>
<evidence type="ECO:0000256" key="5">
    <source>
        <dbReference type="ARBA" id="ARBA00022679"/>
    </source>
</evidence>
<dbReference type="NCBIfam" id="TIGR03472">
    <property type="entry name" value="HpnI"/>
    <property type="match status" value="1"/>
</dbReference>
<comment type="pathway">
    <text evidence="3">Sphingolipid metabolism.</text>
</comment>
<proteinExistence type="predicted"/>
<dbReference type="EC" id="2.4.1.80" evidence="10"/>
<dbReference type="GO" id="GO:0008120">
    <property type="term" value="F:ceramide glucosyltransferase activity"/>
    <property type="evidence" value="ECO:0007669"/>
    <property type="project" value="UniProtKB-EC"/>
</dbReference>
<dbReference type="EMBL" id="JACIDX010000008">
    <property type="protein sequence ID" value="MBB3955476.1"/>
    <property type="molecule type" value="Genomic_DNA"/>
</dbReference>
<dbReference type="GO" id="GO:0016020">
    <property type="term" value="C:membrane"/>
    <property type="evidence" value="ECO:0007669"/>
    <property type="project" value="UniProtKB-SubCell"/>
</dbReference>
<feature type="transmembrane region" description="Helical" evidence="9">
    <location>
        <begin position="329"/>
        <end position="354"/>
    </location>
</feature>
<comment type="pathway">
    <text evidence="2">Lipid metabolism; sphingolipid metabolism.</text>
</comment>
<evidence type="ECO:0000313" key="10">
    <source>
        <dbReference type="EMBL" id="MBB3955476.1"/>
    </source>
</evidence>
<dbReference type="InterPro" id="IPR025993">
    <property type="entry name" value="Ceramide_glucosylTrfase"/>
</dbReference>
<evidence type="ECO:0000256" key="7">
    <source>
        <dbReference type="ARBA" id="ARBA00022989"/>
    </source>
</evidence>
<keyword evidence="6 9" id="KW-0812">Transmembrane</keyword>
<sequence>MGYVLAYGALALAGVGLLYQLFALGALGRFFAAPPAPHAPAQAVTILKPLHGAEPRLAENLAGFTHQDYPGAVQIVLGTNAADDGAALVARALIAAHDNIAYYPGPRAPAANGKVGSLIAMMPLAAHEVLVLSDSDMVVAPDYLARINDALAQPGVGAVSCLYVGRGDAGLWSRVGAMMIAGQTLPNMVVGLATGMAQPCMGSTIALRRETLDAMGGFEALADVLADDHAIGAGVAAQGLRVDIPPMILVHAGAESSFRALWRQHLRWAVTVRDLAGAGHYGSIVTHGLPLGVLAAVLAPGIGGALLLAIILARLALAAKVHKYAPIALPLWLIPIADLISFCVFCASLFATAIDWRGASLTMTSKGRIRGHPATDHAARTKRDR</sequence>
<dbReference type="PANTHER" id="PTHR12726">
    <property type="entry name" value="CERAMIDE GLUCOSYLTRANSFERASE"/>
    <property type="match status" value="1"/>
</dbReference>
<gene>
    <name evidence="10" type="ORF">GGR38_002430</name>
</gene>
<evidence type="ECO:0000256" key="6">
    <source>
        <dbReference type="ARBA" id="ARBA00022692"/>
    </source>
</evidence>
<dbReference type="Proteomes" id="UP000548867">
    <property type="component" value="Unassembled WGS sequence"/>
</dbReference>
<dbReference type="RefSeq" id="WP_183625813.1">
    <property type="nucleotide sequence ID" value="NZ_JACIDX010000008.1"/>
</dbReference>
<keyword evidence="4 10" id="KW-0328">Glycosyltransferase</keyword>
<accession>A0A7W6CM32</accession>
<evidence type="ECO:0000256" key="3">
    <source>
        <dbReference type="ARBA" id="ARBA00004991"/>
    </source>
</evidence>
<evidence type="ECO:0000256" key="1">
    <source>
        <dbReference type="ARBA" id="ARBA00004141"/>
    </source>
</evidence>
<evidence type="ECO:0000256" key="4">
    <source>
        <dbReference type="ARBA" id="ARBA00022676"/>
    </source>
</evidence>
<keyword evidence="5 10" id="KW-0808">Transferase</keyword>
<feature type="transmembrane region" description="Helical" evidence="9">
    <location>
        <begin position="291"/>
        <end position="317"/>
    </location>
</feature>
<protein>
    <submittedName>
        <fullName evidence="10">Ceramide glucosyltransferase</fullName>
        <ecNumber evidence="10">2.4.1.80</ecNumber>
    </submittedName>
</protein>
<dbReference type="InterPro" id="IPR029044">
    <property type="entry name" value="Nucleotide-diphossugar_trans"/>
</dbReference>
<dbReference type="Gene3D" id="3.90.550.10">
    <property type="entry name" value="Spore Coat Polysaccharide Biosynthesis Protein SpsA, Chain A"/>
    <property type="match status" value="1"/>
</dbReference>
<organism evidence="10 11">
    <name type="scientific">Novosphingobium sediminicola</name>
    <dbReference type="NCBI Taxonomy" id="563162"/>
    <lineage>
        <taxon>Bacteria</taxon>
        <taxon>Pseudomonadati</taxon>
        <taxon>Pseudomonadota</taxon>
        <taxon>Alphaproteobacteria</taxon>
        <taxon>Sphingomonadales</taxon>
        <taxon>Sphingomonadaceae</taxon>
        <taxon>Novosphingobium</taxon>
    </lineage>
</organism>
<evidence type="ECO:0000313" key="11">
    <source>
        <dbReference type="Proteomes" id="UP000548867"/>
    </source>
</evidence>
<reference evidence="10 11" key="1">
    <citation type="submission" date="2020-08" db="EMBL/GenBank/DDBJ databases">
        <title>Genomic Encyclopedia of Type Strains, Phase IV (KMG-IV): sequencing the most valuable type-strain genomes for metagenomic binning, comparative biology and taxonomic classification.</title>
        <authorList>
            <person name="Goeker M."/>
        </authorList>
    </citation>
    <scope>NUCLEOTIDE SEQUENCE [LARGE SCALE GENOMIC DNA]</scope>
    <source>
        <strain evidence="10 11">DSM 27057</strain>
    </source>
</reference>
<dbReference type="InterPro" id="IPR017835">
    <property type="entry name" value="Hopen-assoc_HpnI"/>
</dbReference>
<dbReference type="Pfam" id="PF13506">
    <property type="entry name" value="Glyco_transf_21"/>
    <property type="match status" value="1"/>
</dbReference>